<evidence type="ECO:0000313" key="2">
    <source>
        <dbReference type="EMBL" id="UPQ78240.1"/>
    </source>
</evidence>
<reference evidence="2" key="1">
    <citation type="submission" date="2022-04" db="EMBL/GenBank/DDBJ databases">
        <title>Consumption of N2O by Flavobacterium azooxidireducens sp. nov. isolated from Decomposing Leaf Litter of Phragmites australis (Cav.).</title>
        <authorList>
            <person name="Behrendt U."/>
            <person name="Spanner T."/>
            <person name="Augustin J."/>
            <person name="Horn M.A."/>
            <person name="Kolb S."/>
            <person name="Ulrich A."/>
        </authorList>
    </citation>
    <scope>NUCLEOTIDE SEQUENCE</scope>
    <source>
        <strain evidence="2">IGB 4-14</strain>
    </source>
</reference>
<dbReference type="Proteomes" id="UP000830583">
    <property type="component" value="Chromosome"/>
</dbReference>
<dbReference type="PROSITE" id="PS51257">
    <property type="entry name" value="PROKAR_LIPOPROTEIN"/>
    <property type="match status" value="1"/>
</dbReference>
<sequence length="144" mass="15882">MKNKILLIVCFALIGIYSCSSDDDKSDVNFINAKFNNVEQKFNIISVDKVDYIDEGYSDVIVTAKMSSDASKIIILKSEYGVTGDIIWGIYYTTDGTYYENDTESSNVTENSNGRYKGTFSGSLSSEGGGTIMITDGSFDIIYQ</sequence>
<accession>A0ABY4KD68</accession>
<evidence type="ECO:0008006" key="4">
    <source>
        <dbReference type="Google" id="ProtNLM"/>
    </source>
</evidence>
<organism evidence="2 3">
    <name type="scientific">Flavobacterium azooxidireducens</name>
    <dbReference type="NCBI Taxonomy" id="1871076"/>
    <lineage>
        <taxon>Bacteria</taxon>
        <taxon>Pseudomonadati</taxon>
        <taxon>Bacteroidota</taxon>
        <taxon>Flavobacteriia</taxon>
        <taxon>Flavobacteriales</taxon>
        <taxon>Flavobacteriaceae</taxon>
        <taxon>Flavobacterium</taxon>
    </lineage>
</organism>
<evidence type="ECO:0000256" key="1">
    <source>
        <dbReference type="SAM" id="SignalP"/>
    </source>
</evidence>
<feature type="signal peptide" evidence="1">
    <location>
        <begin position="1"/>
        <end position="21"/>
    </location>
</feature>
<name>A0ABY4KD68_9FLAO</name>
<evidence type="ECO:0000313" key="3">
    <source>
        <dbReference type="Proteomes" id="UP000830583"/>
    </source>
</evidence>
<proteinExistence type="predicted"/>
<protein>
    <recommendedName>
        <fullName evidence="4">Lipoprotein</fullName>
    </recommendedName>
</protein>
<dbReference type="RefSeq" id="WP_248433167.1">
    <property type="nucleotide sequence ID" value="NZ_CP096205.1"/>
</dbReference>
<dbReference type="EMBL" id="CP096205">
    <property type="protein sequence ID" value="UPQ78240.1"/>
    <property type="molecule type" value="Genomic_DNA"/>
</dbReference>
<keyword evidence="3" id="KW-1185">Reference proteome</keyword>
<gene>
    <name evidence="2" type="ORF">M0M57_11485</name>
</gene>
<keyword evidence="1" id="KW-0732">Signal</keyword>
<feature type="chain" id="PRO_5045857651" description="Lipoprotein" evidence="1">
    <location>
        <begin position="22"/>
        <end position="144"/>
    </location>
</feature>